<proteinExistence type="predicted"/>
<feature type="transmembrane region" description="Helical" evidence="1">
    <location>
        <begin position="82"/>
        <end position="105"/>
    </location>
</feature>
<feature type="transmembrane region" description="Helical" evidence="1">
    <location>
        <begin position="210"/>
        <end position="229"/>
    </location>
</feature>
<sequence length="536" mass="62067">MKYIKNLLFRLKSVPGIEIGVAIGIFLIISHLNAWLSDDAFISFRVVDNFVNGYGLRWNVEERVQVYTNPLLVLFLILPYSLWQNIVFISLVSSFLLGIGTIFLIRKISANAFTFLLAIGFLFSSKAFVDYIYSGLENGLNYFLQTLFFYVYWKKREDKNDSRLFLLILIASMGFVSRMDFLLIFILPLLFSLYESIKSGKWSLAWTGKILLAGSPALLWLLFAAFYYGSFLPNTYYAKTNIADSIGTTMAQGLSYYHFQFVWDPISFASIPLLMLLRLSFRKNVRPFWEGILYSVPYLLYIFLVGGDFMAGRFFTYIILLLGLSMARTESFQGKERIIAFAFLILYSVVYIQAPIRKPSPDQILESKTIGDAGIADERLYYYSLTSFVSRNEFNSIIPFLADKRQVLSMDKKVFVAKNIGFIGFLFGPQYYIVDLYALSDPLLSRISGEGRIGHKSRKIPSRYLQSIESRINQLPDPDLKDYYEGMRVLTQSDIFDSRRWILFWEYQFGSHRKFSGKYQIEDKVTAKSIFDFFLY</sequence>
<accession>A0A2M9ZHM8</accession>
<feature type="transmembrane region" description="Helical" evidence="1">
    <location>
        <begin position="301"/>
        <end position="326"/>
    </location>
</feature>
<dbReference type="EMBL" id="NPDT01000001">
    <property type="protein sequence ID" value="PJZ67931.1"/>
    <property type="molecule type" value="Genomic_DNA"/>
</dbReference>
<organism evidence="2 3">
    <name type="scientific">Leptospira wolffii</name>
    <dbReference type="NCBI Taxonomy" id="409998"/>
    <lineage>
        <taxon>Bacteria</taxon>
        <taxon>Pseudomonadati</taxon>
        <taxon>Spirochaetota</taxon>
        <taxon>Spirochaetia</taxon>
        <taxon>Leptospirales</taxon>
        <taxon>Leptospiraceae</taxon>
        <taxon>Leptospira</taxon>
    </lineage>
</organism>
<name>A0A2M9ZHM8_9LEPT</name>
<feature type="transmembrane region" description="Helical" evidence="1">
    <location>
        <begin position="7"/>
        <end position="29"/>
    </location>
</feature>
<reference evidence="2 3" key="1">
    <citation type="submission" date="2017-07" db="EMBL/GenBank/DDBJ databases">
        <title>Leptospira spp. isolated from tropical soils.</title>
        <authorList>
            <person name="Thibeaux R."/>
            <person name="Iraola G."/>
            <person name="Ferres I."/>
            <person name="Bierque E."/>
            <person name="Girault D."/>
            <person name="Soupe-Gilbert M.-E."/>
            <person name="Picardeau M."/>
            <person name="Goarant C."/>
        </authorList>
    </citation>
    <scope>NUCLEOTIDE SEQUENCE [LARGE SCALE GENOMIC DNA]</scope>
    <source>
        <strain evidence="2 3">FH2-C-A2</strain>
    </source>
</reference>
<keyword evidence="1" id="KW-0812">Transmembrane</keyword>
<gene>
    <name evidence="2" type="ORF">CH371_05040</name>
</gene>
<feature type="transmembrane region" description="Helical" evidence="1">
    <location>
        <begin position="338"/>
        <end position="356"/>
    </location>
</feature>
<evidence type="ECO:0000256" key="1">
    <source>
        <dbReference type="SAM" id="Phobius"/>
    </source>
</evidence>
<keyword evidence="1" id="KW-1133">Transmembrane helix</keyword>
<comment type="caution">
    <text evidence="2">The sequence shown here is derived from an EMBL/GenBank/DDBJ whole genome shotgun (WGS) entry which is preliminary data.</text>
</comment>
<protein>
    <recommendedName>
        <fullName evidence="4">Glycosyltransferase RgtA/B/C/D-like domain-containing protein</fullName>
    </recommendedName>
</protein>
<evidence type="ECO:0008006" key="4">
    <source>
        <dbReference type="Google" id="ProtNLM"/>
    </source>
</evidence>
<dbReference type="Proteomes" id="UP000231912">
    <property type="component" value="Unassembled WGS sequence"/>
</dbReference>
<feature type="transmembrane region" description="Helical" evidence="1">
    <location>
        <begin position="261"/>
        <end position="281"/>
    </location>
</feature>
<evidence type="ECO:0000313" key="3">
    <source>
        <dbReference type="Proteomes" id="UP000231912"/>
    </source>
</evidence>
<evidence type="ECO:0000313" key="2">
    <source>
        <dbReference type="EMBL" id="PJZ67931.1"/>
    </source>
</evidence>
<keyword evidence="1" id="KW-0472">Membrane</keyword>
<feature type="transmembrane region" description="Helical" evidence="1">
    <location>
        <begin position="112"/>
        <end position="129"/>
    </location>
</feature>
<dbReference type="AlphaFoldDB" id="A0A2M9ZHM8"/>
<feature type="transmembrane region" description="Helical" evidence="1">
    <location>
        <begin position="165"/>
        <end position="190"/>
    </location>
</feature>